<dbReference type="InterPro" id="IPR036388">
    <property type="entry name" value="WH-like_DNA-bd_sf"/>
</dbReference>
<keyword evidence="5 6" id="KW-0804">Transcription</keyword>
<dbReference type="InterPro" id="IPR000838">
    <property type="entry name" value="RNA_pol_sigma70_ECF_CS"/>
</dbReference>
<dbReference type="CDD" id="cd06171">
    <property type="entry name" value="Sigma70_r4"/>
    <property type="match status" value="1"/>
</dbReference>
<evidence type="ECO:0000256" key="1">
    <source>
        <dbReference type="ARBA" id="ARBA00010641"/>
    </source>
</evidence>
<dbReference type="InterPro" id="IPR013324">
    <property type="entry name" value="RNA_pol_sigma_r3/r4-like"/>
</dbReference>
<evidence type="ECO:0000256" key="4">
    <source>
        <dbReference type="ARBA" id="ARBA00023125"/>
    </source>
</evidence>
<dbReference type="RefSeq" id="WP_380028439.1">
    <property type="nucleotide sequence ID" value="NZ_JBHSHC010000142.1"/>
</dbReference>
<evidence type="ECO:0000259" key="7">
    <source>
        <dbReference type="Pfam" id="PF04542"/>
    </source>
</evidence>
<evidence type="ECO:0000313" key="10">
    <source>
        <dbReference type="Proteomes" id="UP001596002"/>
    </source>
</evidence>
<proteinExistence type="inferred from homology"/>
<organism evidence="9 10">
    <name type="scientific">Effusibacillus consociatus</name>
    <dbReference type="NCBI Taxonomy" id="1117041"/>
    <lineage>
        <taxon>Bacteria</taxon>
        <taxon>Bacillati</taxon>
        <taxon>Bacillota</taxon>
        <taxon>Bacilli</taxon>
        <taxon>Bacillales</taxon>
        <taxon>Alicyclobacillaceae</taxon>
        <taxon>Effusibacillus</taxon>
    </lineage>
</organism>
<evidence type="ECO:0000256" key="3">
    <source>
        <dbReference type="ARBA" id="ARBA00023082"/>
    </source>
</evidence>
<name>A0ABV9Q723_9BACL</name>
<feature type="domain" description="RNA polymerase sigma factor 70 region 4 type 2" evidence="8">
    <location>
        <begin position="122"/>
        <end position="174"/>
    </location>
</feature>
<dbReference type="PROSITE" id="PS01063">
    <property type="entry name" value="SIGMA70_ECF"/>
    <property type="match status" value="1"/>
</dbReference>
<dbReference type="EMBL" id="JBHSHC010000142">
    <property type="protein sequence ID" value="MFC4769664.1"/>
    <property type="molecule type" value="Genomic_DNA"/>
</dbReference>
<dbReference type="PANTHER" id="PTHR43133">
    <property type="entry name" value="RNA POLYMERASE ECF-TYPE SIGMA FACTO"/>
    <property type="match status" value="1"/>
</dbReference>
<sequence>MAQWLLSKLMKQDRESERVLFEMFYPRVYTTAHFMTRDPHLAQDIVQETFIKAFKQMHTLKDGEKMGAWLGAIASKTALDFLRKAKKRNDLAIDDAFIENENSIPDFGSPVEEIVEARFVTDMLRQCISELRPEYKQVLMLKYHLGLKDEEIAEALETSPWAVKSRIHRAKLELKVKVTKLAEGGGGDFSDKSLES</sequence>
<dbReference type="InterPro" id="IPR007627">
    <property type="entry name" value="RNA_pol_sigma70_r2"/>
</dbReference>
<keyword evidence="3 6" id="KW-0731">Sigma factor</keyword>
<evidence type="ECO:0000256" key="5">
    <source>
        <dbReference type="ARBA" id="ARBA00023163"/>
    </source>
</evidence>
<dbReference type="InterPro" id="IPR013325">
    <property type="entry name" value="RNA_pol_sigma_r2"/>
</dbReference>
<comment type="similarity">
    <text evidence="1 6">Belongs to the sigma-70 factor family. ECF subfamily.</text>
</comment>
<dbReference type="Gene3D" id="1.10.10.10">
    <property type="entry name" value="Winged helix-like DNA-binding domain superfamily/Winged helix DNA-binding domain"/>
    <property type="match status" value="1"/>
</dbReference>
<dbReference type="SUPFAM" id="SSF88946">
    <property type="entry name" value="Sigma2 domain of RNA polymerase sigma factors"/>
    <property type="match status" value="1"/>
</dbReference>
<evidence type="ECO:0000259" key="8">
    <source>
        <dbReference type="Pfam" id="PF08281"/>
    </source>
</evidence>
<comment type="caution">
    <text evidence="9">The sequence shown here is derived from an EMBL/GenBank/DDBJ whole genome shotgun (WGS) entry which is preliminary data.</text>
</comment>
<evidence type="ECO:0000313" key="9">
    <source>
        <dbReference type="EMBL" id="MFC4769664.1"/>
    </source>
</evidence>
<accession>A0ABV9Q723</accession>
<protein>
    <recommendedName>
        <fullName evidence="6">RNA polymerase sigma factor</fullName>
    </recommendedName>
</protein>
<keyword evidence="2 6" id="KW-0805">Transcription regulation</keyword>
<dbReference type="InterPro" id="IPR013249">
    <property type="entry name" value="RNA_pol_sigma70_r4_t2"/>
</dbReference>
<dbReference type="NCBIfam" id="TIGR02937">
    <property type="entry name" value="sigma70-ECF"/>
    <property type="match status" value="1"/>
</dbReference>
<dbReference type="PANTHER" id="PTHR43133:SF8">
    <property type="entry name" value="RNA POLYMERASE SIGMA FACTOR HI_1459-RELATED"/>
    <property type="match status" value="1"/>
</dbReference>
<gene>
    <name evidence="9" type="ORF">ACFO8Q_20340</name>
</gene>
<dbReference type="InterPro" id="IPR039425">
    <property type="entry name" value="RNA_pol_sigma-70-like"/>
</dbReference>
<keyword evidence="10" id="KW-1185">Reference proteome</keyword>
<feature type="domain" description="RNA polymerase sigma-70 region 2" evidence="7">
    <location>
        <begin position="20"/>
        <end position="87"/>
    </location>
</feature>
<dbReference type="Pfam" id="PF08281">
    <property type="entry name" value="Sigma70_r4_2"/>
    <property type="match status" value="1"/>
</dbReference>
<dbReference type="Gene3D" id="1.10.1740.10">
    <property type="match status" value="1"/>
</dbReference>
<dbReference type="InterPro" id="IPR014284">
    <property type="entry name" value="RNA_pol_sigma-70_dom"/>
</dbReference>
<dbReference type="Pfam" id="PF04542">
    <property type="entry name" value="Sigma70_r2"/>
    <property type="match status" value="1"/>
</dbReference>
<reference evidence="10" key="1">
    <citation type="journal article" date="2019" name="Int. J. Syst. Evol. Microbiol.">
        <title>The Global Catalogue of Microorganisms (GCM) 10K type strain sequencing project: providing services to taxonomists for standard genome sequencing and annotation.</title>
        <authorList>
            <consortium name="The Broad Institute Genomics Platform"/>
            <consortium name="The Broad Institute Genome Sequencing Center for Infectious Disease"/>
            <person name="Wu L."/>
            <person name="Ma J."/>
        </authorList>
    </citation>
    <scope>NUCLEOTIDE SEQUENCE [LARGE SCALE GENOMIC DNA]</scope>
    <source>
        <strain evidence="10">WYCCWR 12678</strain>
    </source>
</reference>
<keyword evidence="4 6" id="KW-0238">DNA-binding</keyword>
<evidence type="ECO:0000256" key="2">
    <source>
        <dbReference type="ARBA" id="ARBA00023015"/>
    </source>
</evidence>
<evidence type="ECO:0000256" key="6">
    <source>
        <dbReference type="RuleBase" id="RU000716"/>
    </source>
</evidence>
<dbReference type="SUPFAM" id="SSF88659">
    <property type="entry name" value="Sigma3 and sigma4 domains of RNA polymerase sigma factors"/>
    <property type="match status" value="1"/>
</dbReference>
<dbReference type="Proteomes" id="UP001596002">
    <property type="component" value="Unassembled WGS sequence"/>
</dbReference>